<keyword evidence="2" id="KW-0540">Nuclease</keyword>
<dbReference type="Proteomes" id="UP000023563">
    <property type="component" value="Segment"/>
</dbReference>
<dbReference type="EMBL" id="KJ127303">
    <property type="protein sequence ID" value="AHN83162.1"/>
    <property type="molecule type" value="Genomic_DNA"/>
</dbReference>
<dbReference type="Gene3D" id="3.90.75.20">
    <property type="match status" value="1"/>
</dbReference>
<dbReference type="SUPFAM" id="SSF54060">
    <property type="entry name" value="His-Me finger endonucleases"/>
    <property type="match status" value="1"/>
</dbReference>
<keyword evidence="5" id="KW-1185">Reference proteome</keyword>
<keyword evidence="2" id="KW-0378">Hydrolase</keyword>
<proteinExistence type="predicted"/>
<dbReference type="Pfam" id="PF07463">
    <property type="entry name" value="NUMOD4"/>
    <property type="match status" value="1"/>
</dbReference>
<dbReference type="Proteomes" id="UP000185281">
    <property type="component" value="Segment"/>
</dbReference>
<reference evidence="3 4" key="2">
    <citation type="submission" date="2014-01" db="EMBL/GenBank/DDBJ databases">
        <title>Genome sequence of novel bacteriophage, VD13.</title>
        <authorList>
            <person name="DeShong Sadzewicz L."/>
            <person name="Tallon L."/>
            <person name="Fraser C."/>
            <person name="Nagaraj S."/>
            <person name="McCracken C.L."/>
            <person name="Daugherty S."/>
            <person name="Young C."/>
            <person name="Reece M.J."/>
            <person name="Hyman P."/>
        </authorList>
    </citation>
    <scope>NUCLEOTIDE SEQUENCE [LARGE SCALE GENOMIC DNA]</scope>
    <source>
        <strain evidence="3">VD13</strain>
    </source>
</reference>
<dbReference type="RefSeq" id="YP_009036433.1">
    <property type="nucleotide sequence ID" value="NC_024212.1"/>
</dbReference>
<dbReference type="Gene3D" id="1.10.10.10">
    <property type="entry name" value="Winged helix-like DNA-binding domain superfamily/Winged helix DNA-binding domain"/>
    <property type="match status" value="1"/>
</dbReference>
<dbReference type="KEGG" id="vg:19526670"/>
<name>X2KXT0_9CAUD</name>
<gene>
    <name evidence="2" type="ORF">VD13_075</name>
    <name evidence="3" type="ORF">X878_0074</name>
</gene>
<sequence>MIPEEWLPIKGYEGLYEVSNRGKIKSLARKVSYHNGNSRNVPERLLTPVKNKKGYLNVFLYKSGKATQYRVHRIVAEAFLVNNENKPQINHINEIRDDNRISNLEWATSKENNNHGSRNSKISKARSKVVEGKSIITGEVLRYEKVRDVVFDGFNYGAVASCCRGELTSHKGFTWKYI</sequence>
<dbReference type="OrthoDB" id="21336at10239"/>
<evidence type="ECO:0000313" key="5">
    <source>
        <dbReference type="Proteomes" id="UP000185281"/>
    </source>
</evidence>
<dbReference type="SMART" id="SM00507">
    <property type="entry name" value="HNHc"/>
    <property type="match status" value="1"/>
</dbReference>
<dbReference type="GeneID" id="19526670"/>
<evidence type="ECO:0000313" key="3">
    <source>
        <dbReference type="EMBL" id="AHN83162.1"/>
    </source>
</evidence>
<feature type="domain" description="HNH nuclease" evidence="1">
    <location>
        <begin position="65"/>
        <end position="113"/>
    </location>
</feature>
<dbReference type="GO" id="GO:0004519">
    <property type="term" value="F:endonuclease activity"/>
    <property type="evidence" value="ECO:0007669"/>
    <property type="project" value="UniProtKB-KW"/>
</dbReference>
<accession>X2KXT0</accession>
<keyword evidence="2" id="KW-0255">Endonuclease</keyword>
<reference evidence="2 5" key="1">
    <citation type="journal article" date="2014" name="Appl. Environ. Microbiol.">
        <title>Comparative genomic and morphological analysis of Listeria phages isolated from farm environments.</title>
        <authorList>
            <person name="Denes T."/>
            <person name="Vongkamjan K."/>
            <person name="Ackermann H.W."/>
            <person name="Moreno Switt A.I."/>
            <person name="Wiedmann M."/>
            <person name="den Bakker H.C."/>
        </authorList>
    </citation>
    <scope>NUCLEOTIDE SEQUENCE [LARGE SCALE GENOMIC DNA]</scope>
</reference>
<evidence type="ECO:0000259" key="1">
    <source>
        <dbReference type="SMART" id="SM00507"/>
    </source>
</evidence>
<dbReference type="InterPro" id="IPR010902">
    <property type="entry name" value="NUMOD4"/>
</dbReference>
<dbReference type="GO" id="GO:0016788">
    <property type="term" value="F:hydrolase activity, acting on ester bonds"/>
    <property type="evidence" value="ECO:0007669"/>
    <property type="project" value="InterPro"/>
</dbReference>
<evidence type="ECO:0000313" key="4">
    <source>
        <dbReference type="Proteomes" id="UP000023563"/>
    </source>
</evidence>
<organism evidence="3 4">
    <name type="scientific">Enterococcus phage VD13</name>
    <dbReference type="NCBI Taxonomy" id="1458851"/>
    <lineage>
        <taxon>Viruses</taxon>
        <taxon>Duplodnaviria</taxon>
        <taxon>Heunggongvirae</taxon>
        <taxon>Uroviricota</taxon>
        <taxon>Caudoviricetes</taxon>
        <taxon>Saphexavirus</taxon>
        <taxon>Saphexavirus VD13</taxon>
    </lineage>
</organism>
<protein>
    <submittedName>
        <fullName evidence="2">HNH homing endonuclease</fullName>
    </submittedName>
    <submittedName>
        <fullName evidence="3">NUMOD4 motif family protein</fullName>
    </submittedName>
</protein>
<evidence type="ECO:0000313" key="2">
    <source>
        <dbReference type="EMBL" id="AHL19660.1"/>
    </source>
</evidence>
<dbReference type="Pfam" id="PF13392">
    <property type="entry name" value="HNH_3"/>
    <property type="match status" value="1"/>
</dbReference>
<dbReference type="InterPro" id="IPR036388">
    <property type="entry name" value="WH-like_DNA-bd_sf"/>
</dbReference>
<dbReference type="InterPro" id="IPR044925">
    <property type="entry name" value="His-Me_finger_sf"/>
</dbReference>
<dbReference type="EMBL" id="KJ094032">
    <property type="protein sequence ID" value="AHL19660.1"/>
    <property type="molecule type" value="Genomic_DNA"/>
</dbReference>
<dbReference type="InterPro" id="IPR003615">
    <property type="entry name" value="HNH_nuc"/>
</dbReference>